<name>A0A6I4J3W8_9SPHN</name>
<protein>
    <submittedName>
        <fullName evidence="1">N-acetyl sugar amidotransferase</fullName>
    </submittedName>
</protein>
<sequence>MKYCTRCLQPDTRPNTRFTPAGTCPACDYFERLQDVDWQERIEILEDLLSSYPRRAGRHFDCIIGVSGGKDSTRQALWVRDKLGLRPLLACLSYPPEQVTERGVDNLSALIEHGFDVVISAPAPQVWRKLMRTAFDRFTNWARSTELALFSSVPQLAIRYQVPLILWGENPGLQLGDLNTLGRTGYDGNNLRYMNTLSGGAIDWMLETAEMRNLIPYQYPTPEEFEAHGIQIVYLGWFLGDWSLVNNGMYSAVNGLHIRTDDVENTGDLRGVSSLDEDWVTLNQMIKYYKFGFGRVTDYVNEEIRIGRLTREHAAILVNEYDGRCSSEYISAFCDYIGIRVDEFWKQVRACVNRQLFDISPAGEITRRYKVGIGL</sequence>
<keyword evidence="1" id="KW-0808">Transferase</keyword>
<dbReference type="SUPFAM" id="SSF52402">
    <property type="entry name" value="Adenine nucleotide alpha hydrolases-like"/>
    <property type="match status" value="1"/>
</dbReference>
<dbReference type="RefSeq" id="WP_157026970.1">
    <property type="nucleotide sequence ID" value="NZ_WQMS01000009.1"/>
</dbReference>
<accession>A0A6I4J3W8</accession>
<dbReference type="EMBL" id="WQMS01000009">
    <property type="protein sequence ID" value="MVO78001.1"/>
    <property type="molecule type" value="Genomic_DNA"/>
</dbReference>
<evidence type="ECO:0000313" key="2">
    <source>
        <dbReference type="Proteomes" id="UP000441389"/>
    </source>
</evidence>
<dbReference type="Proteomes" id="UP000441389">
    <property type="component" value="Unassembled WGS sequence"/>
</dbReference>
<dbReference type="GO" id="GO:0016740">
    <property type="term" value="F:transferase activity"/>
    <property type="evidence" value="ECO:0007669"/>
    <property type="project" value="UniProtKB-KW"/>
</dbReference>
<comment type="caution">
    <text evidence="1">The sequence shown here is derived from an EMBL/GenBank/DDBJ whole genome shotgun (WGS) entry which is preliminary data.</text>
</comment>
<dbReference type="NCBIfam" id="TIGR03573">
    <property type="entry name" value="WbuX"/>
    <property type="match status" value="1"/>
</dbReference>
<dbReference type="AlphaFoldDB" id="A0A6I4J3W8"/>
<dbReference type="InterPro" id="IPR020022">
    <property type="entry name" value="N-acetyl_sugar_amidoTrfase"/>
</dbReference>
<reference evidence="1 2" key="1">
    <citation type="submission" date="2019-12" db="EMBL/GenBank/DDBJ databases">
        <authorList>
            <person name="Huq M.A."/>
        </authorList>
    </citation>
    <scope>NUCLEOTIDE SEQUENCE [LARGE SCALE GENOMIC DNA]</scope>
    <source>
        <strain evidence="1 2">MAH-20</strain>
    </source>
</reference>
<keyword evidence="2" id="KW-1185">Reference proteome</keyword>
<gene>
    <name evidence="1" type="ORF">GON01_08650</name>
</gene>
<proteinExistence type="predicted"/>
<evidence type="ECO:0000313" key="1">
    <source>
        <dbReference type="EMBL" id="MVO78001.1"/>
    </source>
</evidence>
<organism evidence="1 2">
    <name type="scientific">Sphingomonas horti</name>
    <dbReference type="NCBI Taxonomy" id="2682842"/>
    <lineage>
        <taxon>Bacteria</taxon>
        <taxon>Pseudomonadati</taxon>
        <taxon>Pseudomonadota</taxon>
        <taxon>Alphaproteobacteria</taxon>
        <taxon>Sphingomonadales</taxon>
        <taxon>Sphingomonadaceae</taxon>
        <taxon>Sphingomonas</taxon>
    </lineage>
</organism>